<reference evidence="2 3" key="1">
    <citation type="submission" date="2024-06" db="EMBL/GenBank/DDBJ databases">
        <title>Chitinophaga defluvii sp. nov., isolated from municipal sewage.</title>
        <authorList>
            <person name="Zhang L."/>
        </authorList>
    </citation>
    <scope>NUCLEOTIDE SEQUENCE [LARGE SCALE GENOMIC DNA]</scope>
    <source>
        <strain evidence="2 3">H8</strain>
    </source>
</reference>
<evidence type="ECO:0000259" key="1">
    <source>
        <dbReference type="Pfam" id="PF02627"/>
    </source>
</evidence>
<sequence>MKPRLKMMTVQPAAYQAISALEKYLSTTSIPKLHKELIKIRASQINGCAFCVNMHVQDALKMGETVQRISLIPVWREAPNAFNEEEQLLLAMTEEVTLISQHGLSDELYDKSIALFGEEKTAQIIMAIATINVWNRTGVAFHLLPEL</sequence>
<dbReference type="EMBL" id="JBEXAC010000002">
    <property type="protein sequence ID" value="MET7000449.1"/>
    <property type="molecule type" value="Genomic_DNA"/>
</dbReference>
<feature type="domain" description="Carboxymuconolactone decarboxylase-like" evidence="1">
    <location>
        <begin position="12"/>
        <end position="93"/>
    </location>
</feature>
<accession>A0ABV2TBN9</accession>
<dbReference type="Gene3D" id="1.20.1290.10">
    <property type="entry name" value="AhpD-like"/>
    <property type="match status" value="1"/>
</dbReference>
<dbReference type="Pfam" id="PF02627">
    <property type="entry name" value="CMD"/>
    <property type="match status" value="1"/>
</dbReference>
<dbReference type="PANTHER" id="PTHR34846">
    <property type="entry name" value="4-CARBOXYMUCONOLACTONE DECARBOXYLASE FAMILY PROTEIN (AFU_ORTHOLOGUE AFUA_6G11590)"/>
    <property type="match status" value="1"/>
</dbReference>
<gene>
    <name evidence="2" type="ORF">ABR189_23865</name>
</gene>
<dbReference type="PANTHER" id="PTHR34846:SF10">
    <property type="entry name" value="CYTOPLASMIC PROTEIN"/>
    <property type="match status" value="1"/>
</dbReference>
<name>A0ABV2TBN9_9BACT</name>
<protein>
    <submittedName>
        <fullName evidence="2">Carboxymuconolactone decarboxylase family protein</fullName>
    </submittedName>
</protein>
<proteinExistence type="predicted"/>
<organism evidence="2 3">
    <name type="scientific">Chitinophaga defluvii</name>
    <dbReference type="NCBI Taxonomy" id="3163343"/>
    <lineage>
        <taxon>Bacteria</taxon>
        <taxon>Pseudomonadati</taxon>
        <taxon>Bacteroidota</taxon>
        <taxon>Chitinophagia</taxon>
        <taxon>Chitinophagales</taxon>
        <taxon>Chitinophagaceae</taxon>
        <taxon>Chitinophaga</taxon>
    </lineage>
</organism>
<dbReference type="NCBIfam" id="TIGR00778">
    <property type="entry name" value="ahpD_dom"/>
    <property type="match status" value="1"/>
</dbReference>
<dbReference type="InterPro" id="IPR004675">
    <property type="entry name" value="AhpD_core"/>
</dbReference>
<evidence type="ECO:0000313" key="2">
    <source>
        <dbReference type="EMBL" id="MET7000449.1"/>
    </source>
</evidence>
<dbReference type="InterPro" id="IPR003779">
    <property type="entry name" value="CMD-like"/>
</dbReference>
<dbReference type="Proteomes" id="UP001549749">
    <property type="component" value="Unassembled WGS sequence"/>
</dbReference>
<dbReference type="InterPro" id="IPR029032">
    <property type="entry name" value="AhpD-like"/>
</dbReference>
<keyword evidence="3" id="KW-1185">Reference proteome</keyword>
<evidence type="ECO:0000313" key="3">
    <source>
        <dbReference type="Proteomes" id="UP001549749"/>
    </source>
</evidence>
<dbReference type="SUPFAM" id="SSF69118">
    <property type="entry name" value="AhpD-like"/>
    <property type="match status" value="1"/>
</dbReference>
<dbReference type="RefSeq" id="WP_354663008.1">
    <property type="nucleotide sequence ID" value="NZ_JBEXAC010000002.1"/>
</dbReference>
<comment type="caution">
    <text evidence="2">The sequence shown here is derived from an EMBL/GenBank/DDBJ whole genome shotgun (WGS) entry which is preliminary data.</text>
</comment>